<evidence type="ECO:0000256" key="1">
    <source>
        <dbReference type="SAM" id="SignalP"/>
    </source>
</evidence>
<dbReference type="RefSeq" id="WP_192373762.1">
    <property type="nucleotide sequence ID" value="NZ_CAJHIV010000001.1"/>
</dbReference>
<comment type="caution">
    <text evidence="2">The sequence shown here is derived from an EMBL/GenBank/DDBJ whole genome shotgun (WGS) entry which is preliminary data.</text>
</comment>
<dbReference type="PANTHER" id="PTHR12993:SF29">
    <property type="entry name" value="BLR3841 PROTEIN"/>
    <property type="match status" value="1"/>
</dbReference>
<evidence type="ECO:0000313" key="2">
    <source>
        <dbReference type="EMBL" id="MBD9355388.1"/>
    </source>
</evidence>
<feature type="signal peptide" evidence="1">
    <location>
        <begin position="1"/>
        <end position="25"/>
    </location>
</feature>
<dbReference type="PANTHER" id="PTHR12993">
    <property type="entry name" value="N-ACETYLGLUCOSAMINYL-PHOSPHATIDYLINOSITOL DE-N-ACETYLASE-RELATED"/>
    <property type="match status" value="1"/>
</dbReference>
<sequence length="342" mass="38104">MPLSPYKRCFCICLLLLATPLFAVAEPTLEIGKGERLLVLAPHPDDESLSAAGLIQQVLQNGGTVRSTVVTSGDAYVGAVMQDSGKRNPSAADYLNFGEKRLEESRRAAEVLGHGFVHLDLLGFSDGSIYSALVSHWRRNNPMRSEFTGFDHVPYGQAEDRGFAQDGQDLLNELIAILRDTKPTIIAFPDVMENDSDHAGLGMFTLLAVHHWLQQYPTPHPQPKLLAYLIHWQHGWPTGSNWGIPQDWSDQPLSLPSDLPLRGHTRACVALSPAQVGLKRTALAEYKTQQRIMGDFLSAFVRSSECFTLLKPNDGNRIEQVLANWRHVRKAFDNHPLSRRKL</sequence>
<accession>A0ABR9CZI7</accession>
<dbReference type="EMBL" id="JACXSS010000001">
    <property type="protein sequence ID" value="MBD9355388.1"/>
    <property type="molecule type" value="Genomic_DNA"/>
</dbReference>
<gene>
    <name evidence="2" type="ORF">IE877_05765</name>
</gene>
<dbReference type="Gene3D" id="3.40.50.10320">
    <property type="entry name" value="LmbE-like"/>
    <property type="match status" value="1"/>
</dbReference>
<dbReference type="InterPro" id="IPR003737">
    <property type="entry name" value="GlcNAc_PI_deacetylase-related"/>
</dbReference>
<dbReference type="InterPro" id="IPR024078">
    <property type="entry name" value="LmbE-like_dom_sf"/>
</dbReference>
<dbReference type="Proteomes" id="UP000652176">
    <property type="component" value="Unassembled WGS sequence"/>
</dbReference>
<proteinExistence type="predicted"/>
<evidence type="ECO:0000313" key="3">
    <source>
        <dbReference type="Proteomes" id="UP000652176"/>
    </source>
</evidence>
<dbReference type="SUPFAM" id="SSF102588">
    <property type="entry name" value="LmbE-like"/>
    <property type="match status" value="1"/>
</dbReference>
<dbReference type="Pfam" id="PF02585">
    <property type="entry name" value="PIG-L"/>
    <property type="match status" value="1"/>
</dbReference>
<keyword evidence="1" id="KW-0732">Signal</keyword>
<organism evidence="2 3">
    <name type="scientific">Methylomonas albis</name>
    <dbReference type="NCBI Taxonomy" id="1854563"/>
    <lineage>
        <taxon>Bacteria</taxon>
        <taxon>Pseudomonadati</taxon>
        <taxon>Pseudomonadota</taxon>
        <taxon>Gammaproteobacteria</taxon>
        <taxon>Methylococcales</taxon>
        <taxon>Methylococcaceae</taxon>
        <taxon>Methylomonas</taxon>
    </lineage>
</organism>
<keyword evidence="3" id="KW-1185">Reference proteome</keyword>
<reference evidence="2 3" key="1">
    <citation type="submission" date="2020-09" db="EMBL/GenBank/DDBJ databases">
        <title>Methylomonas albis sp. nov. and Methylomonas fluvii sp. nov.: Two cold-adapted methanotrophs from the River Elbe and an amended description of Methylovulum psychrotolerans strain Eb1.</title>
        <authorList>
            <person name="Bussmann I.K."/>
            <person name="Klings K.-W."/>
            <person name="Warnstedt J."/>
            <person name="Hoppert M."/>
            <person name="Saborowski A."/>
            <person name="Horn F."/>
            <person name="Liebner S."/>
        </authorList>
    </citation>
    <scope>NUCLEOTIDE SEQUENCE [LARGE SCALE GENOMIC DNA]</scope>
    <source>
        <strain evidence="2 3">EbA</strain>
    </source>
</reference>
<name>A0ABR9CZI7_9GAMM</name>
<feature type="chain" id="PRO_5045400825" evidence="1">
    <location>
        <begin position="26"/>
        <end position="342"/>
    </location>
</feature>
<protein>
    <submittedName>
        <fullName evidence="2">PIG-L family deacetylase</fullName>
    </submittedName>
</protein>